<evidence type="ECO:0000256" key="8">
    <source>
        <dbReference type="ARBA" id="ARBA00023136"/>
    </source>
</evidence>
<dbReference type="InterPro" id="IPR024961">
    <property type="entry name" value="T2SS_GspC_N"/>
</dbReference>
<feature type="transmembrane region" description="Helical" evidence="10">
    <location>
        <begin position="56"/>
        <end position="76"/>
    </location>
</feature>
<keyword evidence="8 10" id="KW-0472">Membrane</keyword>
<evidence type="ECO:0000256" key="5">
    <source>
        <dbReference type="ARBA" id="ARBA00022692"/>
    </source>
</evidence>
<dbReference type="GO" id="GO:0015031">
    <property type="term" value="P:protein transport"/>
    <property type="evidence" value="ECO:0007669"/>
    <property type="project" value="UniProtKB-KW"/>
</dbReference>
<evidence type="ECO:0000256" key="2">
    <source>
        <dbReference type="ARBA" id="ARBA00022448"/>
    </source>
</evidence>
<evidence type="ECO:0000313" key="16">
    <source>
        <dbReference type="Proteomes" id="UP000623509"/>
    </source>
</evidence>
<dbReference type="Proteomes" id="UP000216107">
    <property type="component" value="Unassembled WGS sequence"/>
</dbReference>
<evidence type="ECO:0008006" key="17">
    <source>
        <dbReference type="Google" id="ProtNLM"/>
    </source>
</evidence>
<dbReference type="GO" id="GO:0005886">
    <property type="term" value="C:plasma membrane"/>
    <property type="evidence" value="ECO:0007669"/>
    <property type="project" value="UniProtKB-SubCell"/>
</dbReference>
<comment type="caution">
    <text evidence="14">The sequence shown here is derived from an EMBL/GenBank/DDBJ whole genome shotgun (WGS) entry which is preliminary data.</text>
</comment>
<evidence type="ECO:0000256" key="10">
    <source>
        <dbReference type="SAM" id="Phobius"/>
    </source>
</evidence>
<evidence type="ECO:0000256" key="3">
    <source>
        <dbReference type="ARBA" id="ARBA00022475"/>
    </source>
</evidence>
<evidence type="ECO:0000313" key="13">
    <source>
        <dbReference type="EMBL" id="KAF7598707.1"/>
    </source>
</evidence>
<comment type="subcellular location">
    <subcellularLocation>
        <location evidence="1">Cell inner membrane</location>
    </subcellularLocation>
</comment>
<sequence length="319" mass="34144">MRRCYAATGGIFQCCCGLAVPHRPTTEQPDRPAMLKLSFPSFTAIRLPPLKQPERWLGLLNLLLVAILCWLVIGILGRLAGWQGSPPVLALPAAPAADTQGGLRALTAWFSPPPGEAAPLASDFTNDLRLIAVIAGREGVALIGGAQPATMALAVGDELRAGVRLLEVQPDRVIFEQAGNQHELAFPQTAEASAAAGGITDPGLIRPAKPRARPAPRQTSELARGQLSGVVQRGNLANWDKGLAAFPDGGIRITSVADQPLARLLKLRDGDIVKRVNDREIKGLPDISLLYHHFSQSSEVELVVLRDGKPQNLHFKIQP</sequence>
<evidence type="ECO:0000259" key="11">
    <source>
        <dbReference type="Pfam" id="PF11356"/>
    </source>
</evidence>
<evidence type="ECO:0000259" key="12">
    <source>
        <dbReference type="Pfam" id="PF13180"/>
    </source>
</evidence>
<dbReference type="OrthoDB" id="9131868at2"/>
<dbReference type="EMBL" id="MDUX01000040">
    <property type="protein sequence ID" value="KAF7598707.1"/>
    <property type="molecule type" value="Genomic_DNA"/>
</dbReference>
<dbReference type="SUPFAM" id="SSF50156">
    <property type="entry name" value="PDZ domain-like"/>
    <property type="match status" value="1"/>
</dbReference>
<dbReference type="InterPro" id="IPR036034">
    <property type="entry name" value="PDZ_sf"/>
</dbReference>
<keyword evidence="5 10" id="KW-0812">Transmembrane</keyword>
<evidence type="ECO:0000256" key="1">
    <source>
        <dbReference type="ARBA" id="ARBA00004533"/>
    </source>
</evidence>
<dbReference type="AlphaFoldDB" id="A0A272EQZ1"/>
<dbReference type="Pfam" id="PF11356">
    <property type="entry name" value="T2SSC"/>
    <property type="match status" value="1"/>
</dbReference>
<dbReference type="Proteomes" id="UP000623509">
    <property type="component" value="Unassembled WGS sequence"/>
</dbReference>
<evidence type="ECO:0000256" key="9">
    <source>
        <dbReference type="SAM" id="MobiDB-lite"/>
    </source>
</evidence>
<dbReference type="Pfam" id="PF13180">
    <property type="entry name" value="PDZ_2"/>
    <property type="match status" value="1"/>
</dbReference>
<dbReference type="Gene3D" id="2.30.30.830">
    <property type="match status" value="1"/>
</dbReference>
<organism evidence="14 15">
    <name type="scientific">Candidatus Dactylopiibacterium carminicum</name>
    <dbReference type="NCBI Taxonomy" id="857335"/>
    <lineage>
        <taxon>Bacteria</taxon>
        <taxon>Pseudomonadati</taxon>
        <taxon>Pseudomonadota</taxon>
        <taxon>Betaproteobacteria</taxon>
        <taxon>Rhodocyclales</taxon>
        <taxon>Rhodocyclaceae</taxon>
        <taxon>Candidatus Dactylopiibacterium</taxon>
    </lineage>
</organism>
<reference evidence="13 16" key="1">
    <citation type="submission" date="2016-08" db="EMBL/GenBank/DDBJ databases">
        <title>Candidatus Dactylopiibacterium carminicum genome sequence.</title>
        <authorList>
            <person name="Ramirez-Puebla S.T."/>
            <person name="Ormeno-Orrillo E."/>
            <person name="Vera-Ponce De Leon A."/>
            <person name="Luis L."/>
            <person name="Sanchez-Flores A."/>
            <person name="Monica R."/>
            <person name="Martinez-Romero E."/>
        </authorList>
    </citation>
    <scope>NUCLEOTIDE SEQUENCE [LARGE SCALE GENOMIC DNA]</scope>
    <source>
        <strain evidence="13">END1</strain>
    </source>
</reference>
<keyword evidence="2" id="KW-0813">Transport</keyword>
<evidence type="ECO:0000256" key="4">
    <source>
        <dbReference type="ARBA" id="ARBA00022519"/>
    </source>
</evidence>
<dbReference type="EMBL" id="NMRN01000036">
    <property type="protein sequence ID" value="PAS92525.1"/>
    <property type="molecule type" value="Genomic_DNA"/>
</dbReference>
<keyword evidence="6" id="KW-0653">Protein transport</keyword>
<keyword evidence="16" id="KW-1185">Reference proteome</keyword>
<evidence type="ECO:0000256" key="6">
    <source>
        <dbReference type="ARBA" id="ARBA00022927"/>
    </source>
</evidence>
<name>A0A272EQZ1_9RHOO</name>
<dbReference type="Gene3D" id="2.30.42.10">
    <property type="match status" value="1"/>
</dbReference>
<proteinExistence type="predicted"/>
<evidence type="ECO:0000256" key="7">
    <source>
        <dbReference type="ARBA" id="ARBA00022989"/>
    </source>
</evidence>
<evidence type="ECO:0000313" key="15">
    <source>
        <dbReference type="Proteomes" id="UP000216107"/>
    </source>
</evidence>
<evidence type="ECO:0000313" key="14">
    <source>
        <dbReference type="EMBL" id="PAS92525.1"/>
    </source>
</evidence>
<feature type="domain" description="PDZ" evidence="12">
    <location>
        <begin position="249"/>
        <end position="316"/>
    </location>
</feature>
<feature type="domain" description="Type II secretion system protein GspC N-terminal" evidence="11">
    <location>
        <begin position="123"/>
        <end position="185"/>
    </location>
</feature>
<gene>
    <name evidence="13" type="ORF">BGI27_11940</name>
    <name evidence="14" type="ORF">CGU29_11335</name>
</gene>
<keyword evidence="3" id="KW-1003">Cell membrane</keyword>
<keyword evidence="7 10" id="KW-1133">Transmembrane helix</keyword>
<protein>
    <recommendedName>
        <fullName evidence="17">Type II secretion system protein GspC N-terminal domain-containing protein</fullName>
    </recommendedName>
</protein>
<dbReference type="InterPro" id="IPR001478">
    <property type="entry name" value="PDZ"/>
</dbReference>
<reference evidence="14 15" key="2">
    <citation type="submission" date="2017-07" db="EMBL/GenBank/DDBJ databases">
        <title>Candidatus Dactylopiibacterium carminicum, a nitrogen-fixing symbiont of the cochineal insect Dactylopius coccus and Dactylopius opuntiae (Hemiptera: Coccoidea: Dactylopiidae).</title>
        <authorList>
            <person name="Vera A."/>
        </authorList>
    </citation>
    <scope>NUCLEOTIDE SEQUENCE [LARGE SCALE GENOMIC DNA]</scope>
    <source>
        <strain evidence="14 15">NFDCM</strain>
    </source>
</reference>
<accession>A0A272EQZ1</accession>
<feature type="region of interest" description="Disordered" evidence="9">
    <location>
        <begin position="198"/>
        <end position="220"/>
    </location>
</feature>
<keyword evidence="4" id="KW-0997">Cell inner membrane</keyword>